<dbReference type="AlphaFoldDB" id="A0A6I4UHU7"/>
<dbReference type="Proteomes" id="UP000430021">
    <property type="component" value="Unassembled WGS sequence"/>
</dbReference>
<dbReference type="RefSeq" id="WP_160759373.1">
    <property type="nucleotide sequence ID" value="NZ_BAAADZ010000002.1"/>
</dbReference>
<evidence type="ECO:0000313" key="2">
    <source>
        <dbReference type="EMBL" id="MXP37217.1"/>
    </source>
</evidence>
<dbReference type="Proteomes" id="UP000548685">
    <property type="component" value="Unassembled WGS sequence"/>
</dbReference>
<evidence type="ECO:0000313" key="4">
    <source>
        <dbReference type="Proteomes" id="UP000548685"/>
    </source>
</evidence>
<reference evidence="2 3" key="1">
    <citation type="submission" date="2019-12" db="EMBL/GenBank/DDBJ databases">
        <title>Genomic-based taxomic classification of the family Erythrobacteraceae.</title>
        <authorList>
            <person name="Xu L."/>
        </authorList>
    </citation>
    <scope>NUCLEOTIDE SEQUENCE [LARGE SCALE GENOMIC DNA]</scope>
    <source>
        <strain evidence="2 3">JCM 10282</strain>
    </source>
</reference>
<keyword evidence="4" id="KW-1185">Reference proteome</keyword>
<sequence>MSAAFEADLCPETGAPRVRFNFDNGWSASVVLLAETGNPCLFHIATLAVCPTGEWGTGVTQLIGTEMGSDGVAQWLAAISVRPAP</sequence>
<evidence type="ECO:0000313" key="1">
    <source>
        <dbReference type="EMBL" id="MBB3775155.1"/>
    </source>
</evidence>
<protein>
    <submittedName>
        <fullName evidence="2">Uncharacterized protein</fullName>
    </submittedName>
</protein>
<reference evidence="1 4" key="2">
    <citation type="submission" date="2020-08" db="EMBL/GenBank/DDBJ databases">
        <title>Genomic Encyclopedia of Type Strains, Phase IV (KMG-IV): sequencing the most valuable type-strain genomes for metagenomic binning, comparative biology and taxonomic classification.</title>
        <authorList>
            <person name="Goeker M."/>
        </authorList>
    </citation>
    <scope>NUCLEOTIDE SEQUENCE [LARGE SCALE GENOMIC DNA]</scope>
    <source>
        <strain evidence="1 4">DSM 8510</strain>
    </source>
</reference>
<evidence type="ECO:0000313" key="3">
    <source>
        <dbReference type="Proteomes" id="UP000430021"/>
    </source>
</evidence>
<organism evidence="2 3">
    <name type="scientific">Erythrobacter ramosus</name>
    <dbReference type="NCBI Taxonomy" id="35811"/>
    <lineage>
        <taxon>Bacteria</taxon>
        <taxon>Pseudomonadati</taxon>
        <taxon>Pseudomonadota</taxon>
        <taxon>Alphaproteobacteria</taxon>
        <taxon>Sphingomonadales</taxon>
        <taxon>Erythrobacteraceae</taxon>
        <taxon>Erythrobacter/Porphyrobacter group</taxon>
        <taxon>Erythrobacter</taxon>
    </lineage>
</organism>
<comment type="caution">
    <text evidence="2">The sequence shown here is derived from an EMBL/GenBank/DDBJ whole genome shotgun (WGS) entry which is preliminary data.</text>
</comment>
<name>A0A6I4UHU7_9SPHN</name>
<proteinExistence type="predicted"/>
<gene>
    <name evidence="1" type="ORF">FHS52_001098</name>
    <name evidence="2" type="ORF">GRI59_01155</name>
</gene>
<dbReference type="EMBL" id="JACICE010000001">
    <property type="protein sequence ID" value="MBB3775155.1"/>
    <property type="molecule type" value="Genomic_DNA"/>
</dbReference>
<accession>A0A6I4UHU7</accession>
<dbReference type="EMBL" id="WTYB01000001">
    <property type="protein sequence ID" value="MXP37217.1"/>
    <property type="molecule type" value="Genomic_DNA"/>
</dbReference>